<proteinExistence type="predicted"/>
<dbReference type="AlphaFoldDB" id="A0A0A0D3U6"/>
<evidence type="ECO:0008006" key="3">
    <source>
        <dbReference type="Google" id="ProtNLM"/>
    </source>
</evidence>
<sequence>MTIMNINAIPTFTQMSPTDFAAIGLNQIAFVKPVVVEGEAAFAVHGADGTPLAVVKDRELAFAVVRQNDMEPVSAH</sequence>
<gene>
    <name evidence="1" type="ORF">P409_19815</name>
</gene>
<organism evidence="1 2">
    <name type="scientific">Inquilinus limosus MP06</name>
    <dbReference type="NCBI Taxonomy" id="1398085"/>
    <lineage>
        <taxon>Bacteria</taxon>
        <taxon>Pseudomonadati</taxon>
        <taxon>Pseudomonadota</taxon>
        <taxon>Alphaproteobacteria</taxon>
        <taxon>Rhodospirillales</taxon>
        <taxon>Rhodospirillaceae</taxon>
        <taxon>Inquilinus</taxon>
    </lineage>
</organism>
<accession>A0A0A0D3U6</accession>
<dbReference type="EMBL" id="JANX01000274">
    <property type="protein sequence ID" value="KGM32715.1"/>
    <property type="molecule type" value="Genomic_DNA"/>
</dbReference>
<dbReference type="Proteomes" id="UP000029995">
    <property type="component" value="Unassembled WGS sequence"/>
</dbReference>
<dbReference type="Pfam" id="PF06620">
    <property type="entry name" value="DUF1150"/>
    <property type="match status" value="1"/>
</dbReference>
<dbReference type="InterPro" id="IPR009531">
    <property type="entry name" value="DUF1150"/>
</dbReference>
<evidence type="ECO:0000313" key="2">
    <source>
        <dbReference type="Proteomes" id="UP000029995"/>
    </source>
</evidence>
<protein>
    <recommendedName>
        <fullName evidence="3">DUF1150 family protein</fullName>
    </recommendedName>
</protein>
<reference evidence="1 2" key="1">
    <citation type="submission" date="2014-01" db="EMBL/GenBank/DDBJ databases">
        <title>Genome sequence determination for a cystic fibrosis isolate, Inquilinus limosus.</title>
        <authorList>
            <person name="Pino M."/>
            <person name="Di Conza J."/>
            <person name="Gutkind G."/>
        </authorList>
    </citation>
    <scope>NUCLEOTIDE SEQUENCE [LARGE SCALE GENOMIC DNA]</scope>
    <source>
        <strain evidence="1 2">MP06</strain>
    </source>
</reference>
<evidence type="ECO:0000313" key="1">
    <source>
        <dbReference type="EMBL" id="KGM32715.1"/>
    </source>
</evidence>
<comment type="caution">
    <text evidence="1">The sequence shown here is derived from an EMBL/GenBank/DDBJ whole genome shotgun (WGS) entry which is preliminary data.</text>
</comment>
<name>A0A0A0D3U6_9PROT</name>